<dbReference type="Proteomes" id="UP000176005">
    <property type="component" value="Unassembled WGS sequence"/>
</dbReference>
<keyword evidence="2" id="KW-0472">Membrane</keyword>
<name>A0A1E7L1W7_9ACTN</name>
<gene>
    <name evidence="3" type="ORF">AN218_18690</name>
</gene>
<organism evidence="3 4">
    <name type="scientific">Streptomyces nanshensis</name>
    <dbReference type="NCBI Taxonomy" id="518642"/>
    <lineage>
        <taxon>Bacteria</taxon>
        <taxon>Bacillati</taxon>
        <taxon>Actinomycetota</taxon>
        <taxon>Actinomycetes</taxon>
        <taxon>Kitasatosporales</taxon>
        <taxon>Streptomycetaceae</taxon>
        <taxon>Streptomyces</taxon>
    </lineage>
</organism>
<feature type="region of interest" description="Disordered" evidence="1">
    <location>
        <begin position="73"/>
        <end position="93"/>
    </location>
</feature>
<evidence type="ECO:0000256" key="2">
    <source>
        <dbReference type="SAM" id="Phobius"/>
    </source>
</evidence>
<proteinExistence type="predicted"/>
<protein>
    <submittedName>
        <fullName evidence="3">Uncharacterized protein</fullName>
    </submittedName>
</protein>
<accession>A0A1E7L1W7</accession>
<dbReference type="AlphaFoldDB" id="A0A1E7L1W7"/>
<sequence length="164" mass="16773">MVAGRVRSAAPQHGSPYGSGLPYGSRSPSGSGLPYGSRFPYGRRGARPLPGFPLAVLLALLLALFGGSGALAQQPEAHGAAAQSQSAGGAYEQAPAQHLDAALAHPAHAATHAPLPLAPAVGKYEQEPRHSVVLPRRPALSAAHLTHRSPRHGRAPPAVQAPQL</sequence>
<keyword evidence="2" id="KW-0812">Transmembrane</keyword>
<feature type="compositionally biased region" description="Low complexity" evidence="1">
    <location>
        <begin position="14"/>
        <end position="32"/>
    </location>
</feature>
<dbReference type="EMBL" id="LJGW01000316">
    <property type="protein sequence ID" value="OEV10185.1"/>
    <property type="molecule type" value="Genomic_DNA"/>
</dbReference>
<comment type="caution">
    <text evidence="3">The sequence shown here is derived from an EMBL/GenBank/DDBJ whole genome shotgun (WGS) entry which is preliminary data.</text>
</comment>
<keyword evidence="2" id="KW-1133">Transmembrane helix</keyword>
<evidence type="ECO:0000256" key="1">
    <source>
        <dbReference type="SAM" id="MobiDB-lite"/>
    </source>
</evidence>
<feature type="region of interest" description="Disordered" evidence="1">
    <location>
        <begin position="143"/>
        <end position="164"/>
    </location>
</feature>
<reference evidence="3 4" key="1">
    <citation type="journal article" date="2016" name="Front. Microbiol.">
        <title>Comparative Genomics Analysis of Streptomyces Species Reveals Their Adaptation to the Marine Environment and Their Diversity at the Genomic Level.</title>
        <authorList>
            <person name="Tian X."/>
            <person name="Zhang Z."/>
            <person name="Yang T."/>
            <person name="Chen M."/>
            <person name="Li J."/>
            <person name="Chen F."/>
            <person name="Yang J."/>
            <person name="Li W."/>
            <person name="Zhang B."/>
            <person name="Zhang Z."/>
            <person name="Wu J."/>
            <person name="Zhang C."/>
            <person name="Long L."/>
            <person name="Xiao J."/>
        </authorList>
    </citation>
    <scope>NUCLEOTIDE SEQUENCE [LARGE SCALE GENOMIC DNA]</scope>
    <source>
        <strain evidence="3 4">SCSIO 10429</strain>
    </source>
</reference>
<keyword evidence="4" id="KW-1185">Reference proteome</keyword>
<feature type="region of interest" description="Disordered" evidence="1">
    <location>
        <begin position="1"/>
        <end position="32"/>
    </location>
</feature>
<feature type="compositionally biased region" description="Basic residues" evidence="1">
    <location>
        <begin position="145"/>
        <end position="154"/>
    </location>
</feature>
<dbReference type="RefSeq" id="WP_070018035.1">
    <property type="nucleotide sequence ID" value="NZ_LJGW01000316.1"/>
</dbReference>
<evidence type="ECO:0000313" key="4">
    <source>
        <dbReference type="Proteomes" id="UP000176005"/>
    </source>
</evidence>
<feature type="transmembrane region" description="Helical" evidence="2">
    <location>
        <begin position="52"/>
        <end position="72"/>
    </location>
</feature>
<evidence type="ECO:0000313" key="3">
    <source>
        <dbReference type="EMBL" id="OEV10185.1"/>
    </source>
</evidence>